<evidence type="ECO:0000313" key="2">
    <source>
        <dbReference type="EMBL" id="KAF7295378.1"/>
    </source>
</evidence>
<feature type="transmembrane region" description="Helical" evidence="1">
    <location>
        <begin position="113"/>
        <end position="133"/>
    </location>
</feature>
<accession>A0A8H6S9M3</accession>
<keyword evidence="1" id="KW-0472">Membrane</keyword>
<dbReference type="GeneID" id="59349863"/>
<comment type="caution">
    <text evidence="2">The sequence shown here is derived from an EMBL/GenBank/DDBJ whole genome shotgun (WGS) entry which is preliminary data.</text>
</comment>
<name>A0A8H6S9M3_9AGAR</name>
<evidence type="ECO:0000256" key="1">
    <source>
        <dbReference type="SAM" id="Phobius"/>
    </source>
</evidence>
<protein>
    <submittedName>
        <fullName evidence="2">Uncharacterized protein</fullName>
    </submittedName>
</protein>
<sequence>MRLARCAGWDFLLEPTLELGFSLAMAPRRFLFCLPLQHGVTLLSALLMLLSGAGTVGSWVEVGWLRAHPLPGRPRIALFFQAATFTVVFLLSVPGLIAGATRRRSLAGLHSRLLFLALPLPLLALAGTLLSTLRPGAGYPAIYTCLGQTNSRLIGQFCTAHTRGYGLHGVLAILPVALLAAVVLLQAYAWVTAGSYAAELDVEDLLVRFSSYGYDVDKEKDSDRDAEAQLPQLTRT</sequence>
<organism evidence="2 3">
    <name type="scientific">Mycena indigotica</name>
    <dbReference type="NCBI Taxonomy" id="2126181"/>
    <lineage>
        <taxon>Eukaryota</taxon>
        <taxon>Fungi</taxon>
        <taxon>Dikarya</taxon>
        <taxon>Basidiomycota</taxon>
        <taxon>Agaricomycotina</taxon>
        <taxon>Agaricomycetes</taxon>
        <taxon>Agaricomycetidae</taxon>
        <taxon>Agaricales</taxon>
        <taxon>Marasmiineae</taxon>
        <taxon>Mycenaceae</taxon>
        <taxon>Mycena</taxon>
    </lineage>
</organism>
<keyword evidence="1" id="KW-1133">Transmembrane helix</keyword>
<feature type="transmembrane region" description="Helical" evidence="1">
    <location>
        <begin position="76"/>
        <end position="101"/>
    </location>
</feature>
<evidence type="ECO:0000313" key="3">
    <source>
        <dbReference type="Proteomes" id="UP000636479"/>
    </source>
</evidence>
<keyword evidence="3" id="KW-1185">Reference proteome</keyword>
<dbReference type="RefSeq" id="XP_037216741.1">
    <property type="nucleotide sequence ID" value="XM_037367347.1"/>
</dbReference>
<dbReference type="EMBL" id="JACAZF010000009">
    <property type="protein sequence ID" value="KAF7295378.1"/>
    <property type="molecule type" value="Genomic_DNA"/>
</dbReference>
<proteinExistence type="predicted"/>
<reference evidence="2" key="1">
    <citation type="submission" date="2020-05" db="EMBL/GenBank/DDBJ databases">
        <title>Mycena genomes resolve the evolution of fungal bioluminescence.</title>
        <authorList>
            <person name="Tsai I.J."/>
        </authorList>
    </citation>
    <scope>NUCLEOTIDE SEQUENCE</scope>
    <source>
        <strain evidence="2">171206Taipei</strain>
    </source>
</reference>
<gene>
    <name evidence="2" type="ORF">MIND_01077400</name>
</gene>
<keyword evidence="1" id="KW-0812">Transmembrane</keyword>
<dbReference type="AlphaFoldDB" id="A0A8H6S9M3"/>
<feature type="transmembrane region" description="Helical" evidence="1">
    <location>
        <begin position="30"/>
        <end position="56"/>
    </location>
</feature>
<dbReference type="OrthoDB" id="2935283at2759"/>
<dbReference type="Proteomes" id="UP000636479">
    <property type="component" value="Unassembled WGS sequence"/>
</dbReference>
<feature type="transmembrane region" description="Helical" evidence="1">
    <location>
        <begin position="170"/>
        <end position="191"/>
    </location>
</feature>